<keyword evidence="1" id="KW-0732">Signal</keyword>
<protein>
    <recommendedName>
        <fullName evidence="4">RHS repeat protein</fullName>
    </recommendedName>
</protein>
<evidence type="ECO:0008006" key="4">
    <source>
        <dbReference type="Google" id="ProtNLM"/>
    </source>
</evidence>
<gene>
    <name evidence="2" type="ORF">F2Y07_03580</name>
</gene>
<feature type="signal peptide" evidence="1">
    <location>
        <begin position="1"/>
        <end position="19"/>
    </location>
</feature>
<organism evidence="2 3">
    <name type="scientific">Alistipes shahii</name>
    <dbReference type="NCBI Taxonomy" id="328814"/>
    <lineage>
        <taxon>Bacteria</taxon>
        <taxon>Pseudomonadati</taxon>
        <taxon>Bacteroidota</taxon>
        <taxon>Bacteroidia</taxon>
        <taxon>Bacteroidales</taxon>
        <taxon>Rikenellaceae</taxon>
        <taxon>Alistipes</taxon>
    </lineage>
</organism>
<dbReference type="EMBL" id="VVXJ01000005">
    <property type="protein sequence ID" value="KAA2377225.1"/>
    <property type="molecule type" value="Genomic_DNA"/>
</dbReference>
<sequence>MKKHLCFILLLFVGELSWAQISNDKPKGQVVMITTKAYDEIYNFGEVSELKLRDEETVSYFDKRGNIIHERQIDYKGRIETAYLYTDEGKIIKEITTTPKATESAVVYDTLKLKLYTYDDSGRVKTESVFENKSLISKDRYEYTPTGYKKYQYEGDGTLSGVAEKKGNELSYISEKKGGGSIGYFDNVGHIVKMSVFLGASNGGLGFSSYFTYNKYGDLMCVSSHSGSVIKKPQKAIVYSQRPDGSIVANLENQYSKEQHKDENTYRYEYDVKENWTVKYDDKEKKRYVREIVYAKKEDDFGSVKHKIEESRHALDSVIYQEKVLKPRRLKEEKEARQKHERQILAAYIAKNNALAESRSQKYKLIDQKERMDSYVEDYPYICETVVWSCEDLLSLSSKPSTDYIDAVFHPIDVYAKRIMDYIDLQQTVIRSLINKNQKKENKTLEKSLKKAGNSTQRIAVLSSWLKNQGYDLSQKIVKKDPRKLSLYNEYREYKKKIDNAYNKRNSSLFKEFTHFGRVYVSDRLGGRFIGSIFDEPQLDNISTEHLSKCIEVQKFLYKLLTDNSLEEEREKLLARLKESVGYTLYRDINFTRLNWPLWFSIFEDYLRQNGIVIFNDESENPTKTKL</sequence>
<evidence type="ECO:0000313" key="3">
    <source>
        <dbReference type="Proteomes" id="UP000322658"/>
    </source>
</evidence>
<dbReference type="RefSeq" id="WP_022062385.1">
    <property type="nucleotide sequence ID" value="NZ_CAUENT010000068.1"/>
</dbReference>
<proteinExistence type="predicted"/>
<evidence type="ECO:0000313" key="2">
    <source>
        <dbReference type="EMBL" id="KAA2377225.1"/>
    </source>
</evidence>
<dbReference type="Gene3D" id="2.180.10.10">
    <property type="entry name" value="RHS repeat-associated core"/>
    <property type="match status" value="1"/>
</dbReference>
<evidence type="ECO:0000256" key="1">
    <source>
        <dbReference type="SAM" id="SignalP"/>
    </source>
</evidence>
<dbReference type="Proteomes" id="UP000322658">
    <property type="component" value="Unassembled WGS sequence"/>
</dbReference>
<dbReference type="AlphaFoldDB" id="A0A5B3GU20"/>
<comment type="caution">
    <text evidence="2">The sequence shown here is derived from an EMBL/GenBank/DDBJ whole genome shotgun (WGS) entry which is preliminary data.</text>
</comment>
<feature type="chain" id="PRO_5022976639" description="RHS repeat protein" evidence="1">
    <location>
        <begin position="20"/>
        <end position="627"/>
    </location>
</feature>
<reference evidence="2 3" key="1">
    <citation type="journal article" date="2019" name="Nat. Med.">
        <title>A library of human gut bacterial isolates paired with longitudinal multiomics data enables mechanistic microbiome research.</title>
        <authorList>
            <person name="Poyet M."/>
            <person name="Groussin M."/>
            <person name="Gibbons S.M."/>
            <person name="Avila-Pacheco J."/>
            <person name="Jiang X."/>
            <person name="Kearney S.M."/>
            <person name="Perrotta A.R."/>
            <person name="Berdy B."/>
            <person name="Zhao S."/>
            <person name="Lieberman T.D."/>
            <person name="Swanson P.K."/>
            <person name="Smith M."/>
            <person name="Roesemann S."/>
            <person name="Alexander J.E."/>
            <person name="Rich S.A."/>
            <person name="Livny J."/>
            <person name="Vlamakis H."/>
            <person name="Clish C."/>
            <person name="Bullock K."/>
            <person name="Deik A."/>
            <person name="Scott J."/>
            <person name="Pierce K.A."/>
            <person name="Xavier R.J."/>
            <person name="Alm E.J."/>
        </authorList>
    </citation>
    <scope>NUCLEOTIDE SEQUENCE [LARGE SCALE GENOMIC DNA]</scope>
    <source>
        <strain evidence="2 3">BIOML-A1</strain>
    </source>
</reference>
<name>A0A5B3GU20_9BACT</name>
<accession>A0A5B3GU20</accession>